<feature type="region of interest" description="Disordered" evidence="1">
    <location>
        <begin position="142"/>
        <end position="221"/>
    </location>
</feature>
<gene>
    <name evidence="3" type="ORF">HMPREF1317_1477</name>
</gene>
<feature type="transmembrane region" description="Helical" evidence="2">
    <location>
        <begin position="36"/>
        <end position="55"/>
    </location>
</feature>
<dbReference type="RefSeq" id="WP_005867083.1">
    <property type="nucleotide sequence ID" value="NZ_AKFS01000004.1"/>
</dbReference>
<organism evidence="3 4">
    <name type="scientific">Schaalia georgiae F0490</name>
    <dbReference type="NCBI Taxonomy" id="1125717"/>
    <lineage>
        <taxon>Bacteria</taxon>
        <taxon>Bacillati</taxon>
        <taxon>Actinomycetota</taxon>
        <taxon>Actinomycetes</taxon>
        <taxon>Actinomycetales</taxon>
        <taxon>Actinomycetaceae</taxon>
        <taxon>Schaalia</taxon>
    </lineage>
</organism>
<sequence>MDNDRGERVKALAKYCALLVLLCVALPIFTPNIPGFALLTVLAGPLTLIPLMTWLRPLPLARADGSAEKGEQRTSVLRAAALPLVVVLVWSAIVAGSMIALRASETSFSTRVTPYHIQLSVLTALAGVAWAFVLARHRVRHPENGQDDTRTATQSGPLHDPAISLVDPLPRKAGDAPADNGRASADGAPAPLAVQASLTYRGSSASARPHSAEDEDRNEAT</sequence>
<feature type="compositionally biased region" description="Polar residues" evidence="1">
    <location>
        <begin position="196"/>
        <end position="206"/>
    </location>
</feature>
<feature type="transmembrane region" description="Helical" evidence="2">
    <location>
        <begin position="76"/>
        <end position="103"/>
    </location>
</feature>
<evidence type="ECO:0000313" key="3">
    <source>
        <dbReference type="EMBL" id="EJF51733.1"/>
    </source>
</evidence>
<comment type="caution">
    <text evidence="3">The sequence shown here is derived from an EMBL/GenBank/DDBJ whole genome shotgun (WGS) entry which is preliminary data.</text>
</comment>
<dbReference type="EMBL" id="AKFS01000004">
    <property type="protein sequence ID" value="EJF51733.1"/>
    <property type="molecule type" value="Genomic_DNA"/>
</dbReference>
<keyword evidence="2" id="KW-0472">Membrane</keyword>
<dbReference type="AlphaFoldDB" id="J1I0G0"/>
<reference evidence="3 4" key="1">
    <citation type="submission" date="2012-05" db="EMBL/GenBank/DDBJ databases">
        <authorList>
            <person name="Harkins D.M."/>
            <person name="Madupu R."/>
            <person name="Durkin A.S."/>
            <person name="Torralba M."/>
            <person name="Methe B."/>
            <person name="Sutton G.G."/>
            <person name="Nelson K.E."/>
        </authorList>
    </citation>
    <scope>NUCLEOTIDE SEQUENCE [LARGE SCALE GENOMIC DNA]</scope>
    <source>
        <strain evidence="3 4">F0490</strain>
    </source>
</reference>
<keyword evidence="4" id="KW-1185">Reference proteome</keyword>
<feature type="transmembrane region" description="Helical" evidence="2">
    <location>
        <begin position="12"/>
        <end position="30"/>
    </location>
</feature>
<feature type="transmembrane region" description="Helical" evidence="2">
    <location>
        <begin position="115"/>
        <end position="135"/>
    </location>
</feature>
<dbReference type="Proteomes" id="UP000004578">
    <property type="component" value="Unassembled WGS sequence"/>
</dbReference>
<evidence type="ECO:0000256" key="1">
    <source>
        <dbReference type="SAM" id="MobiDB-lite"/>
    </source>
</evidence>
<keyword evidence="2" id="KW-0812">Transmembrane</keyword>
<name>J1I0G0_9ACTO</name>
<keyword evidence="2" id="KW-1133">Transmembrane helix</keyword>
<protein>
    <submittedName>
        <fullName evidence="3">Uncharacterized protein</fullName>
    </submittedName>
</protein>
<evidence type="ECO:0000256" key="2">
    <source>
        <dbReference type="SAM" id="Phobius"/>
    </source>
</evidence>
<proteinExistence type="predicted"/>
<accession>J1I0G0</accession>
<evidence type="ECO:0000313" key="4">
    <source>
        <dbReference type="Proteomes" id="UP000004578"/>
    </source>
</evidence>
<dbReference type="PATRIC" id="fig|1125717.3.peg.28"/>